<feature type="transmembrane region" description="Helical" evidence="7">
    <location>
        <begin position="127"/>
        <end position="146"/>
    </location>
</feature>
<evidence type="ECO:0000313" key="10">
    <source>
        <dbReference type="Proteomes" id="UP001142374"/>
    </source>
</evidence>
<dbReference type="PROSITE" id="PS50850">
    <property type="entry name" value="MFS"/>
    <property type="match status" value="1"/>
</dbReference>
<keyword evidence="3 7" id="KW-0812">Transmembrane</keyword>
<feature type="transmembrane region" description="Helical" evidence="7">
    <location>
        <begin position="411"/>
        <end position="432"/>
    </location>
</feature>
<feature type="transmembrane region" description="Helical" evidence="7">
    <location>
        <begin position="73"/>
        <end position="90"/>
    </location>
</feature>
<dbReference type="InterPro" id="IPR011701">
    <property type="entry name" value="MFS"/>
</dbReference>
<dbReference type="InterPro" id="IPR036259">
    <property type="entry name" value="MFS_trans_sf"/>
</dbReference>
<dbReference type="Pfam" id="PF07690">
    <property type="entry name" value="MFS_1"/>
    <property type="match status" value="1"/>
</dbReference>
<feature type="transmembrane region" description="Helical" evidence="7">
    <location>
        <begin position="167"/>
        <end position="190"/>
    </location>
</feature>
<sequence>MTQVQDRSPSLLANWDPEDERFWRETGSRVARRNLVVSIVNEHIGFSVFTLWSVLVLFLGPDNGFSFSASDKFLLISIPTAVGALMRLPYGYLVTRFGGRNWTVFAGLVLLVPTALAAVFVRLPGTPLWVFVLVAATAGIGGGNFASSMCNIHAFYPRHRQGWALGLNAGGGNLGVVTAQLAGLAVLAAAGDTHPVYLVSLYMPLIVLAAVAAALWMDNLPTLQHQGSAQRAALRNKHTWMLSLLYVTTFGSFIGFGFAFGLVLKEQFGFTALQAASVTFLGPLLGSLARPVGGRWADRWGGARVTLWMLLAMTAGTAFLYLATEASSSLAFIIASTVLITFAGIGNGSTYRMIPEVFAGRADGAAGSPAGPSSQASSAVIAIAGAVGALGGVLINLAFRFSFGAAGSAGPAIAGFLVFYAACVLVVRAVYLRKDRPAAADRPRPEPA</sequence>
<feature type="transmembrane region" description="Helical" evidence="7">
    <location>
        <begin position="329"/>
        <end position="346"/>
    </location>
</feature>
<dbReference type="GO" id="GO:0005886">
    <property type="term" value="C:plasma membrane"/>
    <property type="evidence" value="ECO:0007669"/>
    <property type="project" value="UniProtKB-SubCell"/>
</dbReference>
<organism evidence="9 10">
    <name type="scientific">Streptomyces telluris</name>
    <dbReference type="NCBI Taxonomy" id="2720021"/>
    <lineage>
        <taxon>Bacteria</taxon>
        <taxon>Bacillati</taxon>
        <taxon>Actinomycetota</taxon>
        <taxon>Actinomycetes</taxon>
        <taxon>Kitasatosporales</taxon>
        <taxon>Streptomycetaceae</taxon>
        <taxon>Streptomyces</taxon>
    </lineage>
</organism>
<dbReference type="InterPro" id="IPR044772">
    <property type="entry name" value="NO3_transporter"/>
</dbReference>
<dbReference type="RefSeq" id="WP_168092524.1">
    <property type="nucleotide sequence ID" value="NZ_JAATER010000078.1"/>
</dbReference>
<dbReference type="CDD" id="cd17341">
    <property type="entry name" value="MFS_NRT2_like"/>
    <property type="match status" value="1"/>
</dbReference>
<reference evidence="9" key="1">
    <citation type="submission" date="2022-06" db="EMBL/GenBank/DDBJ databases">
        <title>WGS of actinobacteria.</title>
        <authorList>
            <person name="Thawai C."/>
        </authorList>
    </citation>
    <scope>NUCLEOTIDE SEQUENCE</scope>
    <source>
        <strain evidence="9">AA8</strain>
    </source>
</reference>
<keyword evidence="5" id="KW-0534">Nitrate assimilation</keyword>
<accession>A0A9X2LEK8</accession>
<dbReference type="InterPro" id="IPR020846">
    <property type="entry name" value="MFS_dom"/>
</dbReference>
<feature type="transmembrane region" description="Helical" evidence="7">
    <location>
        <begin position="196"/>
        <end position="217"/>
    </location>
</feature>
<gene>
    <name evidence="9" type="ORF">NQU55_06815</name>
</gene>
<dbReference type="EMBL" id="JANIID010000004">
    <property type="protein sequence ID" value="MCQ8769492.1"/>
    <property type="molecule type" value="Genomic_DNA"/>
</dbReference>
<keyword evidence="10" id="KW-1185">Reference proteome</keyword>
<feature type="transmembrane region" description="Helical" evidence="7">
    <location>
        <begin position="301"/>
        <end position="323"/>
    </location>
</feature>
<dbReference type="AlphaFoldDB" id="A0A9X2LEK8"/>
<feature type="transmembrane region" description="Helical" evidence="7">
    <location>
        <begin position="268"/>
        <end position="289"/>
    </location>
</feature>
<keyword evidence="6 7" id="KW-0472">Membrane</keyword>
<feature type="transmembrane region" description="Helical" evidence="7">
    <location>
        <begin position="379"/>
        <end position="399"/>
    </location>
</feature>
<dbReference type="GO" id="GO:0042128">
    <property type="term" value="P:nitrate assimilation"/>
    <property type="evidence" value="ECO:0007669"/>
    <property type="project" value="UniProtKB-KW"/>
</dbReference>
<comment type="similarity">
    <text evidence="2">Belongs to the major facilitator superfamily. Nitrate/nitrite porter (TC 2.A.1.8) family.</text>
</comment>
<evidence type="ECO:0000259" key="8">
    <source>
        <dbReference type="PROSITE" id="PS50850"/>
    </source>
</evidence>
<comment type="subcellular location">
    <subcellularLocation>
        <location evidence="1">Cell membrane</location>
        <topology evidence="1">Multi-pass membrane protein</topology>
    </subcellularLocation>
</comment>
<dbReference type="Proteomes" id="UP001142374">
    <property type="component" value="Unassembled WGS sequence"/>
</dbReference>
<feature type="transmembrane region" description="Helical" evidence="7">
    <location>
        <begin position="39"/>
        <end position="61"/>
    </location>
</feature>
<feature type="transmembrane region" description="Helical" evidence="7">
    <location>
        <begin position="102"/>
        <end position="121"/>
    </location>
</feature>
<feature type="domain" description="Major facilitator superfamily (MFS) profile" evidence="8">
    <location>
        <begin position="33"/>
        <end position="438"/>
    </location>
</feature>
<dbReference type="PANTHER" id="PTHR23515">
    <property type="entry name" value="HIGH-AFFINITY NITRATE TRANSPORTER 2.3"/>
    <property type="match status" value="1"/>
</dbReference>
<dbReference type="SUPFAM" id="SSF103473">
    <property type="entry name" value="MFS general substrate transporter"/>
    <property type="match status" value="1"/>
</dbReference>
<dbReference type="GO" id="GO:0015112">
    <property type="term" value="F:nitrate transmembrane transporter activity"/>
    <property type="evidence" value="ECO:0007669"/>
    <property type="project" value="InterPro"/>
</dbReference>
<evidence type="ECO:0000256" key="7">
    <source>
        <dbReference type="SAM" id="Phobius"/>
    </source>
</evidence>
<name>A0A9X2LEK8_9ACTN</name>
<evidence type="ECO:0000256" key="2">
    <source>
        <dbReference type="ARBA" id="ARBA00008432"/>
    </source>
</evidence>
<keyword evidence="4 7" id="KW-1133">Transmembrane helix</keyword>
<evidence type="ECO:0000256" key="6">
    <source>
        <dbReference type="ARBA" id="ARBA00023136"/>
    </source>
</evidence>
<evidence type="ECO:0000313" key="9">
    <source>
        <dbReference type="EMBL" id="MCQ8769492.1"/>
    </source>
</evidence>
<dbReference type="Gene3D" id="1.20.1250.20">
    <property type="entry name" value="MFS general substrate transporter like domains"/>
    <property type="match status" value="1"/>
</dbReference>
<feature type="transmembrane region" description="Helical" evidence="7">
    <location>
        <begin position="238"/>
        <end position="262"/>
    </location>
</feature>
<proteinExistence type="inferred from homology"/>
<comment type="caution">
    <text evidence="9">The sequence shown here is derived from an EMBL/GenBank/DDBJ whole genome shotgun (WGS) entry which is preliminary data.</text>
</comment>
<evidence type="ECO:0000256" key="4">
    <source>
        <dbReference type="ARBA" id="ARBA00022989"/>
    </source>
</evidence>
<evidence type="ECO:0000256" key="5">
    <source>
        <dbReference type="ARBA" id="ARBA00023063"/>
    </source>
</evidence>
<protein>
    <submittedName>
        <fullName evidence="9">MFS transporter</fullName>
    </submittedName>
</protein>
<evidence type="ECO:0000256" key="1">
    <source>
        <dbReference type="ARBA" id="ARBA00004651"/>
    </source>
</evidence>
<evidence type="ECO:0000256" key="3">
    <source>
        <dbReference type="ARBA" id="ARBA00022692"/>
    </source>
</evidence>